<dbReference type="Proteomes" id="UP001156601">
    <property type="component" value="Unassembled WGS sequence"/>
</dbReference>
<proteinExistence type="inferred from homology"/>
<evidence type="ECO:0000256" key="3">
    <source>
        <dbReference type="ARBA" id="ARBA00022603"/>
    </source>
</evidence>
<comment type="similarity">
    <text evidence="6">Belongs to the methyltransferase superfamily. RsmC family.</text>
</comment>
<dbReference type="PANTHER" id="PTHR47816">
    <property type="entry name" value="RIBOSOMAL RNA SMALL SUBUNIT METHYLTRANSFERASE C"/>
    <property type="match status" value="1"/>
</dbReference>
<dbReference type="GO" id="GO:0005737">
    <property type="term" value="C:cytoplasm"/>
    <property type="evidence" value="ECO:0007669"/>
    <property type="project" value="UniProtKB-SubCell"/>
</dbReference>
<organism evidence="9 10">
    <name type="scientific">Agaribacter marinus</name>
    <dbReference type="NCBI Taxonomy" id="1431249"/>
    <lineage>
        <taxon>Bacteria</taxon>
        <taxon>Pseudomonadati</taxon>
        <taxon>Pseudomonadota</taxon>
        <taxon>Gammaproteobacteria</taxon>
        <taxon>Alteromonadales</taxon>
        <taxon>Alteromonadaceae</taxon>
        <taxon>Agaribacter</taxon>
    </lineage>
</organism>
<reference evidence="9" key="2">
    <citation type="submission" date="2023-01" db="EMBL/GenBank/DDBJ databases">
        <title>Draft genome sequence of Agaribacter marinus strain NBRC 110023.</title>
        <authorList>
            <person name="Sun Q."/>
            <person name="Mori K."/>
        </authorList>
    </citation>
    <scope>NUCLEOTIDE SEQUENCE</scope>
    <source>
        <strain evidence="9">NBRC 110023</strain>
    </source>
</reference>
<dbReference type="CDD" id="cd02440">
    <property type="entry name" value="AdoMet_MTases"/>
    <property type="match status" value="1"/>
</dbReference>
<evidence type="ECO:0000256" key="6">
    <source>
        <dbReference type="HAMAP-Rule" id="MF_01862"/>
    </source>
</evidence>
<dbReference type="GO" id="GO:0003676">
    <property type="term" value="F:nucleic acid binding"/>
    <property type="evidence" value="ECO:0007669"/>
    <property type="project" value="InterPro"/>
</dbReference>
<dbReference type="RefSeq" id="WP_284218066.1">
    <property type="nucleotide sequence ID" value="NZ_BSOT01000006.1"/>
</dbReference>
<dbReference type="InterPro" id="IPR013675">
    <property type="entry name" value="Mtase_sm_N"/>
</dbReference>
<dbReference type="Pfam" id="PF08468">
    <property type="entry name" value="MTS_N"/>
    <property type="match status" value="1"/>
</dbReference>
<dbReference type="AlphaFoldDB" id="A0AA37T141"/>
<dbReference type="HAMAP" id="MF_01862">
    <property type="entry name" value="16SrRNA_methyltr_C"/>
    <property type="match status" value="1"/>
</dbReference>
<accession>A0AA37T141</accession>
<evidence type="ECO:0000256" key="1">
    <source>
        <dbReference type="ARBA" id="ARBA00022490"/>
    </source>
</evidence>
<feature type="domain" description="Methyltransferase small N-terminal" evidence="8">
    <location>
        <begin position="6"/>
        <end position="153"/>
    </location>
</feature>
<evidence type="ECO:0000259" key="8">
    <source>
        <dbReference type="Pfam" id="PF08468"/>
    </source>
</evidence>
<keyword evidence="5 6" id="KW-0949">S-adenosyl-L-methionine</keyword>
<comment type="function">
    <text evidence="6">Specifically methylates the guanine in position 1207 of 16S rRNA in the 30S particle.</text>
</comment>
<evidence type="ECO:0000259" key="7">
    <source>
        <dbReference type="Pfam" id="PF05175"/>
    </source>
</evidence>
<dbReference type="GO" id="GO:0052914">
    <property type="term" value="F:16S rRNA (guanine(1207)-N(2))-methyltransferase activity"/>
    <property type="evidence" value="ECO:0007669"/>
    <property type="project" value="UniProtKB-EC"/>
</dbReference>
<keyword evidence="10" id="KW-1185">Reference proteome</keyword>
<sequence>MLSPASQLIKRNIDIFSTGPWALVNPEDTSVFSLLPKDTIGLHQFHDVYQACSKQYQTTQCFSAFFSKDVVSGLAGVVIYMPKAKQVLDLLLDNLSSYLDTGTRIFVVGENKGGIKSASKVMEKYLSSVNKLDGAKHCTLLGGTLEKQGKHSEFDINHYLIRREYIINDESIILCSLPGVFGHKQLDPGTTLLLNQFSDKTKLRQMRGKLYDFACGTGVIGTYFKQVNPKLKLTLSDLSALAIYCTQETLKANNIEGEVLASDGMQAVNKSFDHIVSNPPFHSGLKNDYEITQRFIQDAHAHCIRMAKLTLVANRFLPYADCIKDTFNNFDVLAKSNKFTVYQTTKR</sequence>
<evidence type="ECO:0000313" key="10">
    <source>
        <dbReference type="Proteomes" id="UP001156601"/>
    </source>
</evidence>
<dbReference type="Pfam" id="PF05175">
    <property type="entry name" value="MTS"/>
    <property type="match status" value="1"/>
</dbReference>
<dbReference type="InterPro" id="IPR023543">
    <property type="entry name" value="rRNA_ssu_MeTfrase_C"/>
</dbReference>
<evidence type="ECO:0000256" key="2">
    <source>
        <dbReference type="ARBA" id="ARBA00022552"/>
    </source>
</evidence>
<evidence type="ECO:0000313" key="9">
    <source>
        <dbReference type="EMBL" id="GLR71730.1"/>
    </source>
</evidence>
<dbReference type="InterPro" id="IPR029063">
    <property type="entry name" value="SAM-dependent_MTases_sf"/>
</dbReference>
<keyword evidence="2 6" id="KW-0698">rRNA processing</keyword>
<protein>
    <recommendedName>
        <fullName evidence="6">Ribosomal RNA small subunit methyltransferase C</fullName>
        <ecNumber evidence="6">2.1.1.172</ecNumber>
    </recommendedName>
    <alternativeName>
        <fullName evidence="6">16S rRNA m2G1207 methyltransferase</fullName>
    </alternativeName>
    <alternativeName>
        <fullName evidence="6">rRNA (guanine-N(2)-)-methyltransferase RsmC</fullName>
    </alternativeName>
</protein>
<dbReference type="EC" id="2.1.1.172" evidence="6"/>
<comment type="caution">
    <text evidence="9">The sequence shown here is derived from an EMBL/GenBank/DDBJ whole genome shotgun (WGS) entry which is preliminary data.</text>
</comment>
<dbReference type="InterPro" id="IPR002052">
    <property type="entry name" value="DNA_methylase_N6_adenine_CS"/>
</dbReference>
<dbReference type="InterPro" id="IPR046977">
    <property type="entry name" value="RsmC/RlmG"/>
</dbReference>
<name>A0AA37T141_9ALTE</name>
<gene>
    <name evidence="6 9" type="primary">rsmC</name>
    <name evidence="9" type="ORF">GCM10007852_26380</name>
</gene>
<dbReference type="PROSITE" id="PS00092">
    <property type="entry name" value="N6_MTASE"/>
    <property type="match status" value="1"/>
</dbReference>
<dbReference type="EMBL" id="BSOT01000006">
    <property type="protein sequence ID" value="GLR71730.1"/>
    <property type="molecule type" value="Genomic_DNA"/>
</dbReference>
<evidence type="ECO:0000256" key="4">
    <source>
        <dbReference type="ARBA" id="ARBA00022679"/>
    </source>
</evidence>
<dbReference type="InterPro" id="IPR007848">
    <property type="entry name" value="Small_mtfrase_dom"/>
</dbReference>
<keyword evidence="4 6" id="KW-0808">Transferase</keyword>
<reference evidence="9" key="1">
    <citation type="journal article" date="2014" name="Int. J. Syst. Evol. Microbiol.">
        <title>Complete genome sequence of Corynebacterium casei LMG S-19264T (=DSM 44701T), isolated from a smear-ripened cheese.</title>
        <authorList>
            <consortium name="US DOE Joint Genome Institute (JGI-PGF)"/>
            <person name="Walter F."/>
            <person name="Albersmeier A."/>
            <person name="Kalinowski J."/>
            <person name="Ruckert C."/>
        </authorList>
    </citation>
    <scope>NUCLEOTIDE SEQUENCE</scope>
    <source>
        <strain evidence="9">NBRC 110023</strain>
    </source>
</reference>
<evidence type="ECO:0000256" key="5">
    <source>
        <dbReference type="ARBA" id="ARBA00022691"/>
    </source>
</evidence>
<dbReference type="PANTHER" id="PTHR47816:SF4">
    <property type="entry name" value="RIBOSOMAL RNA SMALL SUBUNIT METHYLTRANSFERASE C"/>
    <property type="match status" value="1"/>
</dbReference>
<feature type="domain" description="Methyltransferase small" evidence="7">
    <location>
        <begin position="172"/>
        <end position="343"/>
    </location>
</feature>
<keyword evidence="3 6" id="KW-0489">Methyltransferase</keyword>
<keyword evidence="1 6" id="KW-0963">Cytoplasm</keyword>
<dbReference type="SUPFAM" id="SSF53335">
    <property type="entry name" value="S-adenosyl-L-methionine-dependent methyltransferases"/>
    <property type="match status" value="1"/>
</dbReference>
<comment type="catalytic activity">
    <reaction evidence="6">
        <text>guanosine(1207) in 16S rRNA + S-adenosyl-L-methionine = N(2)-methylguanosine(1207) in 16S rRNA + S-adenosyl-L-homocysteine + H(+)</text>
        <dbReference type="Rhea" id="RHEA:42736"/>
        <dbReference type="Rhea" id="RHEA-COMP:10213"/>
        <dbReference type="Rhea" id="RHEA-COMP:10214"/>
        <dbReference type="ChEBI" id="CHEBI:15378"/>
        <dbReference type="ChEBI" id="CHEBI:57856"/>
        <dbReference type="ChEBI" id="CHEBI:59789"/>
        <dbReference type="ChEBI" id="CHEBI:74269"/>
        <dbReference type="ChEBI" id="CHEBI:74481"/>
        <dbReference type="EC" id="2.1.1.172"/>
    </reaction>
</comment>
<dbReference type="Gene3D" id="3.40.50.150">
    <property type="entry name" value="Vaccinia Virus protein VP39"/>
    <property type="match status" value="2"/>
</dbReference>
<comment type="subunit">
    <text evidence="6">Monomer.</text>
</comment>
<comment type="subcellular location">
    <subcellularLocation>
        <location evidence="6">Cytoplasm</location>
    </subcellularLocation>
</comment>